<sequence length="352" mass="38481">MSLLTALTKQFASQMHFEYAGGPATPLQVAVAMNLTPTSGTFRNLCGAAIAYGLTTGGYNSTQITLEDLGRRIVQPLEEGDDEVAKREAILKPRIVGDFLRKYQNSPLPRRDIALNVLITMGVPKERSESVYTLILDSAQTGGFIREIKGKQFIDLTGVAAAVVAKASNNEPEGHEIEIDELSTKKDTPTPSSAASSSAVNRRVFITHGKNREFIEPIKKLLGFGELIPVVSVDKQSVSKPVPDKVMDDMRSCGAAIIHVDEELKFIDQEAKEHVLVNQNVLIEIGAAMALYGRRFILLVKDGVRLPSNLQGLYEVRYKSDALDGDTTIRLLEAINDIKNNPAPSRYSEANS</sequence>
<organism evidence="3 4">
    <name type="scientific">Planctopirus hydrillae</name>
    <dbReference type="NCBI Taxonomy" id="1841610"/>
    <lineage>
        <taxon>Bacteria</taxon>
        <taxon>Pseudomonadati</taxon>
        <taxon>Planctomycetota</taxon>
        <taxon>Planctomycetia</taxon>
        <taxon>Planctomycetales</taxon>
        <taxon>Planctomycetaceae</taxon>
        <taxon>Planctopirus</taxon>
    </lineage>
</organism>
<proteinExistence type="predicted"/>
<dbReference type="AlphaFoldDB" id="A0A1C3EKB9"/>
<dbReference type="Proteomes" id="UP000094828">
    <property type="component" value="Unassembled WGS sequence"/>
</dbReference>
<protein>
    <recommendedName>
        <fullName evidence="2">CD-NTase-associated protein 12/Pycsar effector protein TIR domain-containing protein</fullName>
    </recommendedName>
</protein>
<name>A0A1C3EKB9_9PLAN</name>
<evidence type="ECO:0000256" key="1">
    <source>
        <dbReference type="SAM" id="MobiDB-lite"/>
    </source>
</evidence>
<evidence type="ECO:0000313" key="3">
    <source>
        <dbReference type="EMBL" id="ODA33669.1"/>
    </source>
</evidence>
<dbReference type="GO" id="GO:0050135">
    <property type="term" value="F:NADP+ nucleosidase activity"/>
    <property type="evidence" value="ECO:0007669"/>
    <property type="project" value="InterPro"/>
</dbReference>
<dbReference type="EMBL" id="LYDR01000050">
    <property type="protein sequence ID" value="ODA33669.1"/>
    <property type="molecule type" value="Genomic_DNA"/>
</dbReference>
<keyword evidence="4" id="KW-1185">Reference proteome</keyword>
<dbReference type="InterPro" id="IPR019302">
    <property type="entry name" value="CAP12/PCTIR_TIR_dom"/>
</dbReference>
<comment type="caution">
    <text evidence="3">The sequence shown here is derived from an EMBL/GenBank/DDBJ whole genome shotgun (WGS) entry which is preliminary data.</text>
</comment>
<feature type="region of interest" description="Disordered" evidence="1">
    <location>
        <begin position="173"/>
        <end position="196"/>
    </location>
</feature>
<gene>
    <name evidence="3" type="ORF">A6X21_18245</name>
</gene>
<feature type="domain" description="CD-NTase-associated protein 12/Pycsar effector protein TIR" evidence="2">
    <location>
        <begin position="203"/>
        <end position="319"/>
    </location>
</feature>
<dbReference type="Pfam" id="PF10137">
    <property type="entry name" value="CAP12-PCTIR_TIR"/>
    <property type="match status" value="1"/>
</dbReference>
<evidence type="ECO:0000313" key="4">
    <source>
        <dbReference type="Proteomes" id="UP000094828"/>
    </source>
</evidence>
<reference evidence="3 4" key="1">
    <citation type="submission" date="2016-05" db="EMBL/GenBank/DDBJ databases">
        <title>Genomic and physiological characterization of Planctopirus sp. isolated from fresh water lake.</title>
        <authorList>
            <person name="Subhash Y."/>
            <person name="Ramana C."/>
        </authorList>
    </citation>
    <scope>NUCLEOTIDE SEQUENCE [LARGE SCALE GENOMIC DNA]</scope>
    <source>
        <strain evidence="3 4">JC280</strain>
    </source>
</reference>
<feature type="compositionally biased region" description="Basic and acidic residues" evidence="1">
    <location>
        <begin position="173"/>
        <end position="188"/>
    </location>
</feature>
<accession>A0A1C3EKB9</accession>
<evidence type="ECO:0000259" key="2">
    <source>
        <dbReference type="Pfam" id="PF10137"/>
    </source>
</evidence>